<evidence type="ECO:0000313" key="2">
    <source>
        <dbReference type="Proteomes" id="UP001164737"/>
    </source>
</evidence>
<dbReference type="Proteomes" id="UP001164737">
    <property type="component" value="Chromosome"/>
</dbReference>
<sequence length="191" mass="21121">MKDLDADPLKPAIEEKDRSLKFALPRINKLFTYAFTGAANAIRILNFQPCETGSASGIYTKQLGIVLNIEKKSNERAWIPLGLPAQEFNNYLKLLCKGAVDGNEPINAIVLSDQGFMHALSNTSEIVNFMEILQERIDNKALPSNLDLATNFPKLTPKSIPVNLSDSTKQLTSIIEFADRSVGIDLNRDLS</sequence>
<evidence type="ECO:0000313" key="1">
    <source>
        <dbReference type="EMBL" id="WAH62965.1"/>
    </source>
</evidence>
<accession>A0AA47EPL3</accession>
<proteinExistence type="predicted"/>
<name>A0AA47EPL3_9XANT</name>
<dbReference type="AlphaFoldDB" id="A0AA47EPL3"/>
<dbReference type="RefSeq" id="WP_268212060.1">
    <property type="nucleotide sequence ID" value="NZ_CP107241.1"/>
</dbReference>
<gene>
    <name evidence="1" type="ORF">OEG85_15845</name>
</gene>
<protein>
    <submittedName>
        <fullName evidence="1">Uncharacterized protein</fullName>
    </submittedName>
</protein>
<reference evidence="1" key="1">
    <citation type="submission" date="2022-10" db="EMBL/GenBank/DDBJ databases">
        <title>Complete genome sequence resource for Xanthomonas hortorum isolated from Greek Oregano.</title>
        <authorList>
            <person name="Gonzalez-Tobon J."/>
            <person name="Helmann T.C."/>
            <person name="Daughtrey M."/>
            <person name="Stodghill P.V."/>
            <person name="Filiatrault M.J."/>
        </authorList>
    </citation>
    <scope>NUCLEOTIDE SEQUENCE</scope>
    <source>
        <strain evidence="1">Oregano 108</strain>
    </source>
</reference>
<organism evidence="1 2">
    <name type="scientific">Xanthomonas hortorum</name>
    <dbReference type="NCBI Taxonomy" id="56454"/>
    <lineage>
        <taxon>Bacteria</taxon>
        <taxon>Pseudomonadati</taxon>
        <taxon>Pseudomonadota</taxon>
        <taxon>Gammaproteobacteria</taxon>
        <taxon>Lysobacterales</taxon>
        <taxon>Lysobacteraceae</taxon>
        <taxon>Xanthomonas</taxon>
    </lineage>
</organism>
<dbReference type="EMBL" id="CP107241">
    <property type="protein sequence ID" value="WAH62965.1"/>
    <property type="molecule type" value="Genomic_DNA"/>
</dbReference>